<dbReference type="VEuPathDB" id="FungiDB:CC77DRAFT_576747"/>
<gene>
    <name evidence="1" type="ORF">CC77DRAFT_576747</name>
</gene>
<dbReference type="EMBL" id="KV441502">
    <property type="protein sequence ID" value="OAG14229.1"/>
    <property type="molecule type" value="Genomic_DNA"/>
</dbReference>
<accession>A0A177D5M6</accession>
<organism evidence="1 2">
    <name type="scientific">Alternaria alternata</name>
    <name type="common">Alternaria rot fungus</name>
    <name type="synonym">Torula alternata</name>
    <dbReference type="NCBI Taxonomy" id="5599"/>
    <lineage>
        <taxon>Eukaryota</taxon>
        <taxon>Fungi</taxon>
        <taxon>Dikarya</taxon>
        <taxon>Ascomycota</taxon>
        <taxon>Pezizomycotina</taxon>
        <taxon>Dothideomycetes</taxon>
        <taxon>Pleosporomycetidae</taxon>
        <taxon>Pleosporales</taxon>
        <taxon>Pleosporineae</taxon>
        <taxon>Pleosporaceae</taxon>
        <taxon>Alternaria</taxon>
        <taxon>Alternaria sect. Alternaria</taxon>
        <taxon>Alternaria alternata complex</taxon>
    </lineage>
</organism>
<dbReference type="GeneID" id="29117902"/>
<evidence type="ECO:0000313" key="2">
    <source>
        <dbReference type="Proteomes" id="UP000077248"/>
    </source>
</evidence>
<dbReference type="RefSeq" id="XP_018379650.1">
    <property type="nucleotide sequence ID" value="XM_018532308.1"/>
</dbReference>
<proteinExistence type="predicted"/>
<name>A0A177D5M6_ALTAL</name>
<sequence length="150" mass="16845">MGSLRLSYTMILACVQPDNKLYMLTLGSPGLHLYEREITQSGMILIIPLSYFSFIPFNRYVAVPRSRERLFGAVKTSPRNPRKASHPFRPFLDPFLSCCREFSSCLYSLPRHRAAASLSATSCSGAGTSKGPIGITINKSRRFCKDRDFL</sequence>
<dbReference type="AlphaFoldDB" id="A0A177D5M6"/>
<evidence type="ECO:0000313" key="1">
    <source>
        <dbReference type="EMBL" id="OAG14229.1"/>
    </source>
</evidence>
<dbReference type="KEGG" id="aalt:CC77DRAFT_576747"/>
<dbReference type="Proteomes" id="UP000077248">
    <property type="component" value="Unassembled WGS sequence"/>
</dbReference>
<keyword evidence="2" id="KW-1185">Reference proteome</keyword>
<protein>
    <submittedName>
        <fullName evidence="1">Uncharacterized protein</fullName>
    </submittedName>
</protein>
<reference evidence="1 2" key="1">
    <citation type="submission" date="2016-05" db="EMBL/GenBank/DDBJ databases">
        <title>Comparative analysis of secretome profiles of manganese(II)-oxidizing ascomycete fungi.</title>
        <authorList>
            <consortium name="DOE Joint Genome Institute"/>
            <person name="Zeiner C.A."/>
            <person name="Purvine S.O."/>
            <person name="Zink E.M."/>
            <person name="Wu S."/>
            <person name="Pasa-Tolic L."/>
            <person name="Chaput D.L."/>
            <person name="Haridas S."/>
            <person name="Grigoriev I.V."/>
            <person name="Santelli C.M."/>
            <person name="Hansel C.M."/>
        </authorList>
    </citation>
    <scope>NUCLEOTIDE SEQUENCE [LARGE SCALE GENOMIC DNA]</scope>
    <source>
        <strain evidence="1 2">SRC1lrK2f</strain>
    </source>
</reference>